<dbReference type="EMBL" id="BARV01042083">
    <property type="protein sequence ID" value="GAI46637.1"/>
    <property type="molecule type" value="Genomic_DNA"/>
</dbReference>
<accession>X1NRH3</accession>
<comment type="caution">
    <text evidence="1">The sequence shown here is derived from an EMBL/GenBank/DDBJ whole genome shotgun (WGS) entry which is preliminary data.</text>
</comment>
<dbReference type="AlphaFoldDB" id="X1NRH3"/>
<protein>
    <submittedName>
        <fullName evidence="1">Uncharacterized protein</fullName>
    </submittedName>
</protein>
<organism evidence="1">
    <name type="scientific">marine sediment metagenome</name>
    <dbReference type="NCBI Taxonomy" id="412755"/>
    <lineage>
        <taxon>unclassified sequences</taxon>
        <taxon>metagenomes</taxon>
        <taxon>ecological metagenomes</taxon>
    </lineage>
</organism>
<gene>
    <name evidence="1" type="ORF">S06H3_63443</name>
</gene>
<name>X1NRH3_9ZZZZ</name>
<proteinExistence type="predicted"/>
<reference evidence="1" key="1">
    <citation type="journal article" date="2014" name="Front. Microbiol.">
        <title>High frequency of phylogenetically diverse reductive dehalogenase-homologous genes in deep subseafloor sedimentary metagenomes.</title>
        <authorList>
            <person name="Kawai M."/>
            <person name="Futagami T."/>
            <person name="Toyoda A."/>
            <person name="Takaki Y."/>
            <person name="Nishi S."/>
            <person name="Hori S."/>
            <person name="Arai W."/>
            <person name="Tsubouchi T."/>
            <person name="Morono Y."/>
            <person name="Uchiyama I."/>
            <person name="Ito T."/>
            <person name="Fujiyama A."/>
            <person name="Inagaki F."/>
            <person name="Takami H."/>
        </authorList>
    </citation>
    <scope>NUCLEOTIDE SEQUENCE</scope>
    <source>
        <strain evidence="1">Expedition CK06-06</strain>
    </source>
</reference>
<sequence>VLWWINERQIENGELGGGLSDDGDFSNIWPGAALMGIMPEKLTDSTLRLMDAYYDQGLFTNGLSTITAET</sequence>
<feature type="non-terminal residue" evidence="1">
    <location>
        <position position="1"/>
    </location>
</feature>
<evidence type="ECO:0000313" key="1">
    <source>
        <dbReference type="EMBL" id="GAI46637.1"/>
    </source>
</evidence>